<dbReference type="InterPro" id="IPR053876">
    <property type="entry name" value="Phage_int_M"/>
</dbReference>
<dbReference type="GO" id="GO:0006310">
    <property type="term" value="P:DNA recombination"/>
    <property type="evidence" value="ECO:0007669"/>
    <property type="project" value="UniProtKB-KW"/>
</dbReference>
<dbReference type="PROSITE" id="PS51898">
    <property type="entry name" value="TYR_RECOMBINASE"/>
    <property type="match status" value="1"/>
</dbReference>
<sequence length="396" mass="44165">MAVLTDTKARAIKPGDVQIAHGGVTGLALEPTVKKGHGKWILRYVSPVSGKRRKMGLGSYPEVSIAKAAELGRQYREQIANGFDPIDEKNAAALETKIPSFQTAAELVHQELLPSWKNEKHGCDWINSLKMYVFTDLGSTPISDVMPKDVANVLRPIWLDKPETACRVKQRMHAVMGWAWAHGFVPSNPVDVVHHLLPKQGDAARAEHQPAMPWQDVPKFVAEHLSGEGRSVSCNALLFLILTAVRSGELRGATWDEINFEAAIWTIPAERMKTGVIHRVPLSEIAVKILKQQRGAHNEIVFPSPRAGVQLSDNALTMFLRKHNAQSDIEGRTATAHGFRSSFRDWASNHQYPRDWAERALAHAISNKVEAAYHRTDLLDHRRGMMQAWSDFVMGK</sequence>
<dbReference type="GO" id="GO:0015074">
    <property type="term" value="P:DNA integration"/>
    <property type="evidence" value="ECO:0007669"/>
    <property type="project" value="UniProtKB-KW"/>
</dbReference>
<evidence type="ECO:0000259" key="5">
    <source>
        <dbReference type="PROSITE" id="PS51898"/>
    </source>
</evidence>
<dbReference type="GO" id="GO:0003677">
    <property type="term" value="F:DNA binding"/>
    <property type="evidence" value="ECO:0007669"/>
    <property type="project" value="UniProtKB-KW"/>
</dbReference>
<dbReference type="Pfam" id="PF00589">
    <property type="entry name" value="Phage_integrase"/>
    <property type="match status" value="1"/>
</dbReference>
<accession>A0A7D5Z0C4</accession>
<dbReference type="RefSeq" id="WP_180307425.1">
    <property type="nucleotide sequence ID" value="NZ_CP058952.1"/>
</dbReference>
<dbReference type="AlphaFoldDB" id="A0A7D5Z0C4"/>
<gene>
    <name evidence="6" type="ORF">HZU75_01325</name>
</gene>
<comment type="similarity">
    <text evidence="1">Belongs to the 'phage' integrase family.</text>
</comment>
<dbReference type="PANTHER" id="PTHR30629">
    <property type="entry name" value="PROPHAGE INTEGRASE"/>
    <property type="match status" value="1"/>
</dbReference>
<dbReference type="Gene3D" id="1.10.150.130">
    <property type="match status" value="1"/>
</dbReference>
<dbReference type="KEGG" id="cfon:HZU75_01325"/>
<keyword evidence="3" id="KW-0238">DNA-binding</keyword>
<dbReference type="InterPro" id="IPR038488">
    <property type="entry name" value="Integrase_DNA-bd_sf"/>
</dbReference>
<dbReference type="EMBL" id="CP058952">
    <property type="protein sequence ID" value="QLI80281.1"/>
    <property type="molecule type" value="Genomic_DNA"/>
</dbReference>
<evidence type="ECO:0000313" key="6">
    <source>
        <dbReference type="EMBL" id="QLI80281.1"/>
    </source>
</evidence>
<dbReference type="InterPro" id="IPR025166">
    <property type="entry name" value="Integrase_DNA_bind_dom"/>
</dbReference>
<dbReference type="SUPFAM" id="SSF56349">
    <property type="entry name" value="DNA breaking-rejoining enzymes"/>
    <property type="match status" value="1"/>
</dbReference>
<evidence type="ECO:0000313" key="7">
    <source>
        <dbReference type="Proteomes" id="UP000510822"/>
    </source>
</evidence>
<evidence type="ECO:0000256" key="2">
    <source>
        <dbReference type="ARBA" id="ARBA00022908"/>
    </source>
</evidence>
<dbReference type="InterPro" id="IPR013762">
    <property type="entry name" value="Integrase-like_cat_sf"/>
</dbReference>
<keyword evidence="2" id="KW-0229">DNA integration</keyword>
<reference evidence="6 7" key="1">
    <citation type="journal article" date="2016" name="Int. J. Syst. Evol. Microbiol.">
        <title>Chitinibacter fontanus sp. nov., isolated from a spring.</title>
        <authorList>
            <person name="Sheu S.Y."/>
            <person name="Li Y.S."/>
            <person name="Young C.C."/>
            <person name="Chen W.M."/>
        </authorList>
    </citation>
    <scope>NUCLEOTIDE SEQUENCE [LARGE SCALE GENOMIC DNA]</scope>
    <source>
        <strain evidence="6 7">STM-7</strain>
    </source>
</reference>
<evidence type="ECO:0000256" key="4">
    <source>
        <dbReference type="ARBA" id="ARBA00023172"/>
    </source>
</evidence>
<dbReference type="CDD" id="cd00801">
    <property type="entry name" value="INT_P4_C"/>
    <property type="match status" value="1"/>
</dbReference>
<dbReference type="Gene3D" id="3.30.160.390">
    <property type="entry name" value="Integrase, DNA-binding domain"/>
    <property type="match status" value="1"/>
</dbReference>
<proteinExistence type="inferred from homology"/>
<dbReference type="Proteomes" id="UP000510822">
    <property type="component" value="Chromosome"/>
</dbReference>
<dbReference type="Pfam" id="PF22022">
    <property type="entry name" value="Phage_int_M"/>
    <property type="match status" value="1"/>
</dbReference>
<organism evidence="6 7">
    <name type="scientific">Chitinibacter fontanus</name>
    <dbReference type="NCBI Taxonomy" id="1737446"/>
    <lineage>
        <taxon>Bacteria</taxon>
        <taxon>Pseudomonadati</taxon>
        <taxon>Pseudomonadota</taxon>
        <taxon>Betaproteobacteria</taxon>
        <taxon>Neisseriales</taxon>
        <taxon>Chitinibacteraceae</taxon>
        <taxon>Chitinibacter</taxon>
    </lineage>
</organism>
<evidence type="ECO:0000256" key="1">
    <source>
        <dbReference type="ARBA" id="ARBA00008857"/>
    </source>
</evidence>
<feature type="domain" description="Tyr recombinase" evidence="5">
    <location>
        <begin position="207"/>
        <end position="387"/>
    </location>
</feature>
<dbReference type="InterPro" id="IPR011010">
    <property type="entry name" value="DNA_brk_join_enz"/>
</dbReference>
<dbReference type="InterPro" id="IPR050808">
    <property type="entry name" value="Phage_Integrase"/>
</dbReference>
<dbReference type="Gene3D" id="1.10.443.10">
    <property type="entry name" value="Intergrase catalytic core"/>
    <property type="match status" value="1"/>
</dbReference>
<keyword evidence="4" id="KW-0233">DNA recombination</keyword>
<evidence type="ECO:0000256" key="3">
    <source>
        <dbReference type="ARBA" id="ARBA00023125"/>
    </source>
</evidence>
<keyword evidence="7" id="KW-1185">Reference proteome</keyword>
<protein>
    <submittedName>
        <fullName evidence="6">Tyrosine-type recombinase/integrase</fullName>
    </submittedName>
</protein>
<dbReference type="InterPro" id="IPR010998">
    <property type="entry name" value="Integrase_recombinase_N"/>
</dbReference>
<name>A0A7D5Z0C4_9NEIS</name>
<dbReference type="PANTHER" id="PTHR30629:SF2">
    <property type="entry name" value="PROPHAGE INTEGRASE INTS-RELATED"/>
    <property type="match status" value="1"/>
</dbReference>
<dbReference type="Pfam" id="PF13356">
    <property type="entry name" value="Arm-DNA-bind_3"/>
    <property type="match status" value="1"/>
</dbReference>
<dbReference type="InterPro" id="IPR002104">
    <property type="entry name" value="Integrase_catalytic"/>
</dbReference>